<proteinExistence type="predicted"/>
<dbReference type="Pfam" id="PF13845">
    <property type="entry name" value="Septum_form"/>
    <property type="match status" value="1"/>
</dbReference>
<feature type="region of interest" description="Disordered" evidence="1">
    <location>
        <begin position="23"/>
        <end position="73"/>
    </location>
</feature>
<feature type="domain" description="Septum formation-related" evidence="3">
    <location>
        <begin position="83"/>
        <end position="285"/>
    </location>
</feature>
<name>A0A3D9UQL5_9MICO</name>
<protein>
    <submittedName>
        <fullName evidence="4">Putative regulator of septum formation</fullName>
    </submittedName>
</protein>
<evidence type="ECO:0000313" key="5">
    <source>
        <dbReference type="Proteomes" id="UP000256253"/>
    </source>
</evidence>
<dbReference type="InterPro" id="IPR026004">
    <property type="entry name" value="Septum_form"/>
</dbReference>
<accession>A0A3D9UQL5</accession>
<reference evidence="4 5" key="1">
    <citation type="submission" date="2018-08" db="EMBL/GenBank/DDBJ databases">
        <title>Sequencing the genomes of 1000 actinobacteria strains.</title>
        <authorList>
            <person name="Klenk H.-P."/>
        </authorList>
    </citation>
    <scope>NUCLEOTIDE SEQUENCE [LARGE SCALE GENOMIC DNA]</scope>
    <source>
        <strain evidence="4 5">DSM 22967</strain>
    </source>
</reference>
<evidence type="ECO:0000313" key="4">
    <source>
        <dbReference type="EMBL" id="REF31752.1"/>
    </source>
</evidence>
<dbReference type="RefSeq" id="WP_147301406.1">
    <property type="nucleotide sequence ID" value="NZ_QTUA01000001.1"/>
</dbReference>
<keyword evidence="5" id="KW-1185">Reference proteome</keyword>
<sequence length="310" mass="32385">MMKRSFAAFAAVGMSVVLAACGGSDGPTVEAGQPSTTQSSTSTSSSSSSDTTSSSSSTSSETSTSSSTSSTTTTTAPVDFAVGDCLRNKTYEKVACTDNHELEVSAVVPNTQYTDDLVKRTALRNYTCLSAAGTYTGGPAYGTLWLGDGITPSKDPKSNERIACVVMLYKNDDSGVQSINYSAKDAIKKDGFDKYQFCTSSLPSGDSVKLTPCNGPHVAESTGGFMTGKFGDPYPGLAKNNAAMYAKCKPISQKYLGTTTRTDIIPSQNSSPESGWKRGVQITACFVETNGTKVTKSMKGIGNKPLSSVQ</sequence>
<dbReference type="PROSITE" id="PS51257">
    <property type="entry name" value="PROKAR_LIPOPROTEIN"/>
    <property type="match status" value="1"/>
</dbReference>
<feature type="chain" id="PRO_5017533891" evidence="2">
    <location>
        <begin position="20"/>
        <end position="310"/>
    </location>
</feature>
<organism evidence="4 5">
    <name type="scientific">Calidifontibacter indicus</name>
    <dbReference type="NCBI Taxonomy" id="419650"/>
    <lineage>
        <taxon>Bacteria</taxon>
        <taxon>Bacillati</taxon>
        <taxon>Actinomycetota</taxon>
        <taxon>Actinomycetes</taxon>
        <taxon>Micrococcales</taxon>
        <taxon>Dermacoccaceae</taxon>
        <taxon>Calidifontibacter</taxon>
    </lineage>
</organism>
<evidence type="ECO:0000256" key="2">
    <source>
        <dbReference type="SAM" id="SignalP"/>
    </source>
</evidence>
<comment type="caution">
    <text evidence="4">The sequence shown here is derived from an EMBL/GenBank/DDBJ whole genome shotgun (WGS) entry which is preliminary data.</text>
</comment>
<feature type="compositionally biased region" description="Low complexity" evidence="1">
    <location>
        <begin position="35"/>
        <end position="73"/>
    </location>
</feature>
<dbReference type="Proteomes" id="UP000256253">
    <property type="component" value="Unassembled WGS sequence"/>
</dbReference>
<dbReference type="AlphaFoldDB" id="A0A3D9UQL5"/>
<dbReference type="OrthoDB" id="3381205at2"/>
<gene>
    <name evidence="4" type="ORF">DFJ65_2833</name>
</gene>
<dbReference type="EMBL" id="QTUA01000001">
    <property type="protein sequence ID" value="REF31752.1"/>
    <property type="molecule type" value="Genomic_DNA"/>
</dbReference>
<feature type="signal peptide" evidence="2">
    <location>
        <begin position="1"/>
        <end position="19"/>
    </location>
</feature>
<evidence type="ECO:0000259" key="3">
    <source>
        <dbReference type="Pfam" id="PF13845"/>
    </source>
</evidence>
<keyword evidence="2" id="KW-0732">Signal</keyword>
<evidence type="ECO:0000256" key="1">
    <source>
        <dbReference type="SAM" id="MobiDB-lite"/>
    </source>
</evidence>